<feature type="region of interest" description="Disordered" evidence="8">
    <location>
        <begin position="123"/>
        <end position="173"/>
    </location>
</feature>
<evidence type="ECO:0000256" key="5">
    <source>
        <dbReference type="ARBA" id="ARBA00022984"/>
    </source>
</evidence>
<evidence type="ECO:0000256" key="7">
    <source>
        <dbReference type="PROSITE-ProRule" id="PRU01373"/>
    </source>
</evidence>
<dbReference type="Gene3D" id="2.40.440.10">
    <property type="entry name" value="L,D-transpeptidase catalytic domain-like"/>
    <property type="match status" value="1"/>
</dbReference>
<proteinExistence type="inferred from homology"/>
<dbReference type="PROSITE" id="PS52029">
    <property type="entry name" value="LD_TPASE"/>
    <property type="match status" value="1"/>
</dbReference>
<feature type="compositionally biased region" description="Low complexity" evidence="8">
    <location>
        <begin position="76"/>
        <end position="86"/>
    </location>
</feature>
<feature type="signal peptide" evidence="9">
    <location>
        <begin position="1"/>
        <end position="24"/>
    </location>
</feature>
<gene>
    <name evidence="11" type="ORF">QO011_000939</name>
</gene>
<dbReference type="InterPro" id="IPR052905">
    <property type="entry name" value="LD-transpeptidase_YkuD-like"/>
</dbReference>
<evidence type="ECO:0000313" key="11">
    <source>
        <dbReference type="EMBL" id="MDQ0467944.1"/>
    </source>
</evidence>
<feature type="compositionally biased region" description="Pro residues" evidence="8">
    <location>
        <begin position="135"/>
        <end position="158"/>
    </location>
</feature>
<dbReference type="InterPro" id="IPR045380">
    <property type="entry name" value="LD_TPept_scaffold_dom"/>
</dbReference>
<feature type="region of interest" description="Disordered" evidence="8">
    <location>
        <begin position="76"/>
        <end position="101"/>
    </location>
</feature>
<dbReference type="InterPro" id="IPR005490">
    <property type="entry name" value="LD_TPept_cat_dom"/>
</dbReference>
<dbReference type="CDD" id="cd16913">
    <property type="entry name" value="YkuD_like"/>
    <property type="match status" value="1"/>
</dbReference>
<organism evidence="11 12">
    <name type="scientific">Labrys wisconsinensis</name>
    <dbReference type="NCBI Taxonomy" id="425677"/>
    <lineage>
        <taxon>Bacteria</taxon>
        <taxon>Pseudomonadati</taxon>
        <taxon>Pseudomonadota</taxon>
        <taxon>Alphaproteobacteria</taxon>
        <taxon>Hyphomicrobiales</taxon>
        <taxon>Xanthobacteraceae</taxon>
        <taxon>Labrys</taxon>
    </lineage>
</organism>
<evidence type="ECO:0000313" key="12">
    <source>
        <dbReference type="Proteomes" id="UP001242480"/>
    </source>
</evidence>
<evidence type="ECO:0000256" key="9">
    <source>
        <dbReference type="SAM" id="SignalP"/>
    </source>
</evidence>
<comment type="similarity">
    <text evidence="2">Belongs to the YkuD family.</text>
</comment>
<feature type="active site" description="Nucleophile" evidence="7">
    <location>
        <position position="591"/>
    </location>
</feature>
<keyword evidence="9" id="KW-0732">Signal</keyword>
<keyword evidence="6 7" id="KW-0961">Cell wall biogenesis/degradation</keyword>
<dbReference type="InterPro" id="IPR036365">
    <property type="entry name" value="PGBD-like_sf"/>
</dbReference>
<protein>
    <submittedName>
        <fullName evidence="11">Murein L,D-transpeptidase YcbB/YkuD</fullName>
    </submittedName>
</protein>
<dbReference type="SUPFAM" id="SSF47090">
    <property type="entry name" value="PGBD-like"/>
    <property type="match status" value="1"/>
</dbReference>
<dbReference type="PANTHER" id="PTHR41533">
    <property type="entry name" value="L,D-TRANSPEPTIDASE HI_1667-RELATED"/>
    <property type="match status" value="1"/>
</dbReference>
<name>A0ABU0J118_9HYPH</name>
<keyword evidence="4 7" id="KW-0133">Cell shape</keyword>
<evidence type="ECO:0000256" key="6">
    <source>
        <dbReference type="ARBA" id="ARBA00023316"/>
    </source>
</evidence>
<feature type="compositionally biased region" description="Basic and acidic residues" evidence="8">
    <location>
        <begin position="90"/>
        <end position="99"/>
    </location>
</feature>
<keyword evidence="5 7" id="KW-0573">Peptidoglycan synthesis</keyword>
<evidence type="ECO:0000256" key="2">
    <source>
        <dbReference type="ARBA" id="ARBA00005992"/>
    </source>
</evidence>
<sequence length="671" mass="70500">MRCRDLLLCSVAFGLALGLATASAEESRPAAAFAVPPLSAAESAAAFAPVTAPPPATAAASPAPAAPLAAAPVRDVAATATAQPQPAAEPPKDAPRDAARAAPFDAAEIAAAKARIDARVAAAEAKAGQPDEPAAAPPAPLLSAPLAPPPESAVPATPPESAAPATPPAPAAPAAAAPAADAVRAALAARLAAPLAKPDAARAGIARFYALRDDHPVWIDGGVLTQAGRALVDRLGRADADGLDARAYAVSGLAALGTGGATPEAAADAELGLAAALVAYARDAASGRVDPKLVGRDIVADDHAPDPMQVLVSLAIAADPATVLDGYNPTQPQFLALKRKLAELRAADAALAQAQPPRVPPGPTLKVGMVDARVAVLRNRLGVAMNDGDVDSDVYDEVLADAVRAFQRERRLKATGVLSPQTLAALNGQVRAPAVSPENDIIANMERWRWLPRDLGASNVLVNVPEYRVRVTMDGTVVNESKVVVGKPDTPTPIFSDTMQFVVMNPSWNVPQSIIKNEYLPKLATDPNYLIRQGFVVTYRNNQMIVRQPPGERNALGHIKFMFPNRFSVYLHDTSSRSLFASDKRAFSHGCVRVDQPYKFAEVVMGAENGWTEQRVKKMVGGREQRIDLKRQLPVHIAYFTAFVDDDGELKRLDDIYGYNRRVLAALGLMR</sequence>
<evidence type="ECO:0000256" key="3">
    <source>
        <dbReference type="ARBA" id="ARBA00022679"/>
    </source>
</evidence>
<dbReference type="EMBL" id="JAUSVX010000001">
    <property type="protein sequence ID" value="MDQ0467944.1"/>
    <property type="molecule type" value="Genomic_DNA"/>
</dbReference>
<reference evidence="11 12" key="1">
    <citation type="submission" date="2023-07" db="EMBL/GenBank/DDBJ databases">
        <title>Genomic Encyclopedia of Type Strains, Phase IV (KMG-IV): sequencing the most valuable type-strain genomes for metagenomic binning, comparative biology and taxonomic classification.</title>
        <authorList>
            <person name="Goeker M."/>
        </authorList>
    </citation>
    <scope>NUCLEOTIDE SEQUENCE [LARGE SCALE GENOMIC DNA]</scope>
    <source>
        <strain evidence="11 12">DSM 19619</strain>
    </source>
</reference>
<dbReference type="SUPFAM" id="SSF141523">
    <property type="entry name" value="L,D-transpeptidase catalytic domain-like"/>
    <property type="match status" value="1"/>
</dbReference>
<dbReference type="Proteomes" id="UP001242480">
    <property type="component" value="Unassembled WGS sequence"/>
</dbReference>
<feature type="chain" id="PRO_5046784791" evidence="9">
    <location>
        <begin position="25"/>
        <end position="671"/>
    </location>
</feature>
<dbReference type="InterPro" id="IPR036366">
    <property type="entry name" value="PGBDSf"/>
</dbReference>
<feature type="domain" description="L,D-TPase catalytic" evidence="10">
    <location>
        <begin position="458"/>
        <end position="619"/>
    </location>
</feature>
<dbReference type="Gene3D" id="1.10.101.10">
    <property type="entry name" value="PGBD-like superfamily/PGBD"/>
    <property type="match status" value="1"/>
</dbReference>
<dbReference type="Pfam" id="PF03734">
    <property type="entry name" value="YkuD"/>
    <property type="match status" value="1"/>
</dbReference>
<dbReference type="PANTHER" id="PTHR41533:SF2">
    <property type="entry name" value="BLR7131 PROTEIN"/>
    <property type="match status" value="1"/>
</dbReference>
<evidence type="ECO:0000256" key="4">
    <source>
        <dbReference type="ARBA" id="ARBA00022960"/>
    </source>
</evidence>
<keyword evidence="12" id="KW-1185">Reference proteome</keyword>
<evidence type="ECO:0000256" key="1">
    <source>
        <dbReference type="ARBA" id="ARBA00004752"/>
    </source>
</evidence>
<dbReference type="RefSeq" id="WP_307268323.1">
    <property type="nucleotide sequence ID" value="NZ_JAUSVX010000001.1"/>
</dbReference>
<keyword evidence="3" id="KW-0808">Transferase</keyword>
<dbReference type="Pfam" id="PF01471">
    <property type="entry name" value="PG_binding_1"/>
    <property type="match status" value="1"/>
</dbReference>
<feature type="active site" description="Proton donor/acceptor" evidence="7">
    <location>
        <position position="572"/>
    </location>
</feature>
<evidence type="ECO:0000259" key="10">
    <source>
        <dbReference type="PROSITE" id="PS52029"/>
    </source>
</evidence>
<evidence type="ECO:0000256" key="8">
    <source>
        <dbReference type="SAM" id="MobiDB-lite"/>
    </source>
</evidence>
<comment type="pathway">
    <text evidence="1 7">Cell wall biogenesis; peptidoglycan biosynthesis.</text>
</comment>
<accession>A0ABU0J118</accession>
<comment type="caution">
    <text evidence="11">The sequence shown here is derived from an EMBL/GenBank/DDBJ whole genome shotgun (WGS) entry which is preliminary data.</text>
</comment>
<dbReference type="InterPro" id="IPR038063">
    <property type="entry name" value="Transpep_catalytic_dom"/>
</dbReference>
<dbReference type="Pfam" id="PF20142">
    <property type="entry name" value="Scaffold"/>
    <property type="match status" value="1"/>
</dbReference>
<dbReference type="InterPro" id="IPR002477">
    <property type="entry name" value="Peptidoglycan-bd-like"/>
</dbReference>